<evidence type="ECO:0000313" key="1">
    <source>
        <dbReference type="EMBL" id="MCG8148243.1"/>
    </source>
</evidence>
<proteinExistence type="predicted"/>
<dbReference type="EMBL" id="JACSYB010000001">
    <property type="protein sequence ID" value="MCG8148243.1"/>
    <property type="molecule type" value="Genomic_DNA"/>
</dbReference>
<evidence type="ECO:0000313" key="2">
    <source>
        <dbReference type="Proteomes" id="UP001139238"/>
    </source>
</evidence>
<comment type="caution">
    <text evidence="1">The sequence shown here is derived from an EMBL/GenBank/DDBJ whole genome shotgun (WGS) entry which is preliminary data.</text>
</comment>
<organism evidence="1 2">
    <name type="scientific">Moraxella tetraodonis</name>
    <dbReference type="NCBI Taxonomy" id="2767221"/>
    <lineage>
        <taxon>Bacteria</taxon>
        <taxon>Pseudomonadati</taxon>
        <taxon>Pseudomonadota</taxon>
        <taxon>Gammaproteobacteria</taxon>
        <taxon>Moraxellales</taxon>
        <taxon>Moraxellaceae</taxon>
        <taxon>Moraxella</taxon>
    </lineage>
</organism>
<dbReference type="Proteomes" id="UP001139238">
    <property type="component" value="Unassembled WGS sequence"/>
</dbReference>
<sequence>MEIKFTTRFVEVWHKRIHDIEFEYNTEPINALYCYLRELSYNLEFAKEILSQLDSNKLFDIDFSSSYWGVDITDDKFKIYSLMDENDTENQTTLTKHEFRTVIFEWIAFLKNPPNEGYEKLVSMN</sequence>
<protein>
    <submittedName>
        <fullName evidence="1">DUF5376 family protein</fullName>
    </submittedName>
</protein>
<dbReference type="RefSeq" id="WP_095355843.1">
    <property type="nucleotide sequence ID" value="NZ_JACSYB010000001.1"/>
</dbReference>
<keyword evidence="2" id="KW-1185">Reference proteome</keyword>
<reference evidence="1" key="1">
    <citation type="submission" date="2021-08" db="EMBL/GenBank/DDBJ databases">
        <title>Complete genome sequence of Moraxella sp strain PS-22.</title>
        <authorList>
            <person name="Das S.K."/>
        </authorList>
    </citation>
    <scope>NUCLEOTIDE SEQUENCE</scope>
    <source>
        <strain evidence="1">PS-22</strain>
    </source>
</reference>
<accession>A0A9X1USD4</accession>
<gene>
    <name evidence="1" type="ORF">H9W84_08890</name>
</gene>
<dbReference type="AlphaFoldDB" id="A0A9X1USD4"/>
<name>A0A9X1USD4_9GAMM</name>